<dbReference type="InterPro" id="IPR056884">
    <property type="entry name" value="NPHP3-like_N"/>
</dbReference>
<dbReference type="Gene3D" id="3.40.50.1820">
    <property type="entry name" value="alpha/beta hydrolase"/>
    <property type="match status" value="1"/>
</dbReference>
<organism evidence="5 6">
    <name type="scientific">Fusarium austroafricanum</name>
    <dbReference type="NCBI Taxonomy" id="2364996"/>
    <lineage>
        <taxon>Eukaryota</taxon>
        <taxon>Fungi</taxon>
        <taxon>Dikarya</taxon>
        <taxon>Ascomycota</taxon>
        <taxon>Pezizomycotina</taxon>
        <taxon>Sordariomycetes</taxon>
        <taxon>Hypocreomycetidae</taxon>
        <taxon>Hypocreales</taxon>
        <taxon>Nectriaceae</taxon>
        <taxon>Fusarium</taxon>
        <taxon>Fusarium concolor species complex</taxon>
    </lineage>
</organism>
<keyword evidence="2" id="KW-0677">Repeat</keyword>
<sequence length="1121" mass="125616">MSTKKRSQQNFEPFASVKFRLDDTELRTMLDNAELSRCTLARKGRHDACSTVEVRSHLSPDTIVRRFNKFSWAKGFKFDCDFKGITPLFEDPESSAVDIVAVPGLSSHAIGSWTLSDGSGDFWLRDFLPYDVPNARILVYGYDSKLDNSHSIENIETMGSALLQYLKAFRASTKTNDRPIIFIAHSLGGLIIKETLLKAHAQTNDAGSRGIAHGCYAILMLGVPNLGLRNREELQIIVQGQANESLIRDLVVDSNGQPQAYLRNLTREFARQDGHLAKTGKKMLLVSIESATNVGLTSVRDQYNIGLQKDHSGLSKLEKTDDYEIVLERLKPFVEEASRHRIDVVPDLNDQKHLSNVRRAISSVASGVCFGKSEQYTDTSWLFETSEYGQWSGSRPLSADAPGMITLQGGLGSGKTVLMKKAFEEAEKDKSSINMWHFFDGSSRDGAPSLKNCSRGLLFSLLGQLLDKVQQRPWEEIRKLSQQLQSYGDNVEVLSDEYLGEQIKDLLVRNKTMGSKIPCFRIFVDALEQCSGTDLAKAGMPADANNGMKKILRFLTDLVAMRGVDGVDIRICVSRRYTPTFGDLEPPTTIIKSEDHIGPLIKEFLRRQLAALPDKTLLDLLYPRLERHALNGYLWASLVLERIKAEARYSNRRELIHMVDHLPDRMEKMYQNALSSLARSKDLRAVRLLQLVLGAVEPLTIDQFRHAIACGENDSFFTIDEWERSRSSQPKGEAFITRLRELTYGLPTVSLPQISSWDYENLSPRPMAVLSEAPVVSFAHSTTANFLRNTAGTGSGPLAKELAQPQQHLTLFLACLRALELFGSGEDATKVTFIDYACEFWLHHARQADDLLVSIDRGDLTDFMLQCNDVTGLVLNQQKTLLQKSHAKEHFILGQQRTSFLVHLATFGCENLIKMHLEECRRCKDITNTQVRADLADALRNSITFQWHKTTQYLLDIYCQATGSLENDGYLLYKACYAEDVKAVEFLLRKGADPSVRHTRGYELPLHAAIAKGHKGIVALLLDAAGANAHSLLAQKRTKSGMTALHFVIDVGRRPHEKKALLQKMLRHVSSNSGILDVEDGNGNTPLALVREMIADKEEGSRVLEASLLRFRFQDEEINNQ</sequence>
<reference evidence="5" key="1">
    <citation type="submission" date="2020-01" db="EMBL/GenBank/DDBJ databases">
        <title>Identification and distribution of gene clusters putatively required for synthesis of sphingolipid metabolism inhibitors in phylogenetically diverse species of the filamentous fungus Fusarium.</title>
        <authorList>
            <person name="Kim H.-S."/>
            <person name="Busman M."/>
            <person name="Brown D.W."/>
            <person name="Divon H."/>
            <person name="Uhlig S."/>
            <person name="Proctor R.H."/>
        </authorList>
    </citation>
    <scope>NUCLEOTIDE SEQUENCE</scope>
    <source>
        <strain evidence="5">NRRL 53441</strain>
    </source>
</reference>
<dbReference type="Pfam" id="PF12796">
    <property type="entry name" value="Ank_2"/>
    <property type="match status" value="1"/>
</dbReference>
<keyword evidence="6" id="KW-1185">Reference proteome</keyword>
<evidence type="ECO:0000256" key="2">
    <source>
        <dbReference type="ARBA" id="ARBA00022737"/>
    </source>
</evidence>
<dbReference type="Pfam" id="PF05057">
    <property type="entry name" value="DUF676"/>
    <property type="match status" value="1"/>
</dbReference>
<accession>A0A8H4NNZ7</accession>
<feature type="domain" description="DUF676" evidence="3">
    <location>
        <begin position="147"/>
        <end position="236"/>
    </location>
</feature>
<dbReference type="Pfam" id="PF24883">
    <property type="entry name" value="NPHP3_N"/>
    <property type="match status" value="1"/>
</dbReference>
<dbReference type="InterPro" id="IPR007751">
    <property type="entry name" value="DUF676_lipase-like"/>
</dbReference>
<dbReference type="InterPro" id="IPR002110">
    <property type="entry name" value="Ankyrin_rpt"/>
</dbReference>
<comment type="similarity">
    <text evidence="1">Belongs to the putative lipase ROG1 family.</text>
</comment>
<dbReference type="SUPFAM" id="SSF53474">
    <property type="entry name" value="alpha/beta-Hydrolases"/>
    <property type="match status" value="1"/>
</dbReference>
<comment type="caution">
    <text evidence="5">The sequence shown here is derived from an EMBL/GenBank/DDBJ whole genome shotgun (WGS) entry which is preliminary data.</text>
</comment>
<dbReference type="EMBL" id="JAADJG010000670">
    <property type="protein sequence ID" value="KAF4439923.1"/>
    <property type="molecule type" value="Genomic_DNA"/>
</dbReference>
<evidence type="ECO:0000259" key="4">
    <source>
        <dbReference type="Pfam" id="PF24883"/>
    </source>
</evidence>
<dbReference type="Proteomes" id="UP000605986">
    <property type="component" value="Unassembled WGS sequence"/>
</dbReference>
<dbReference type="PANTHER" id="PTHR10039:SF17">
    <property type="entry name" value="FUNGAL STAND N-TERMINAL GOODBYE DOMAIN-CONTAINING PROTEIN-RELATED"/>
    <property type="match status" value="1"/>
</dbReference>
<dbReference type="OrthoDB" id="7464126at2759"/>
<dbReference type="SUPFAM" id="SSF48403">
    <property type="entry name" value="Ankyrin repeat"/>
    <property type="match status" value="1"/>
</dbReference>
<name>A0A8H4NNZ7_9HYPO</name>
<evidence type="ECO:0000259" key="3">
    <source>
        <dbReference type="Pfam" id="PF05057"/>
    </source>
</evidence>
<evidence type="ECO:0000313" key="5">
    <source>
        <dbReference type="EMBL" id="KAF4439923.1"/>
    </source>
</evidence>
<evidence type="ECO:0000313" key="6">
    <source>
        <dbReference type="Proteomes" id="UP000605986"/>
    </source>
</evidence>
<dbReference type="AlphaFoldDB" id="A0A8H4NNZ7"/>
<dbReference type="InterPro" id="IPR029058">
    <property type="entry name" value="AB_hydrolase_fold"/>
</dbReference>
<dbReference type="SMART" id="SM00248">
    <property type="entry name" value="ANK"/>
    <property type="match status" value="3"/>
</dbReference>
<protein>
    <submittedName>
        <fullName evidence="5">Ankyrin repeat-containing protein</fullName>
    </submittedName>
</protein>
<proteinExistence type="inferred from homology"/>
<dbReference type="InterPro" id="IPR036770">
    <property type="entry name" value="Ankyrin_rpt-contain_sf"/>
</dbReference>
<feature type="domain" description="Nephrocystin 3-like N-terminal" evidence="4">
    <location>
        <begin position="380"/>
        <end position="533"/>
    </location>
</feature>
<dbReference type="Gene3D" id="1.25.40.20">
    <property type="entry name" value="Ankyrin repeat-containing domain"/>
    <property type="match status" value="1"/>
</dbReference>
<evidence type="ECO:0000256" key="1">
    <source>
        <dbReference type="ARBA" id="ARBA00007920"/>
    </source>
</evidence>
<gene>
    <name evidence="5" type="ORF">F53441_12424</name>
</gene>
<dbReference type="PANTHER" id="PTHR10039">
    <property type="entry name" value="AMELOGENIN"/>
    <property type="match status" value="1"/>
</dbReference>